<gene>
    <name evidence="1" type="ORF">UFOPK2423_01513</name>
    <name evidence="2" type="ORF">UFOPK4367_01527</name>
</gene>
<sequence>MFRRQAIIDSDRESATLLAEARGVGVVGFDIAGHHAATVNRKNRGLRKRIRGLLRTIDTNTDVGSALDGDKAILAGDILVNWVECERTINQYATLFNSFWAVEATREDGK</sequence>
<dbReference type="AlphaFoldDB" id="A0A6J7VQD8"/>
<proteinExistence type="predicted"/>
<dbReference type="EMBL" id="CAEZXN010000052">
    <property type="protein sequence ID" value="CAB4707289.1"/>
    <property type="molecule type" value="Genomic_DNA"/>
</dbReference>
<organism evidence="2">
    <name type="scientific">freshwater metagenome</name>
    <dbReference type="NCBI Taxonomy" id="449393"/>
    <lineage>
        <taxon>unclassified sequences</taxon>
        <taxon>metagenomes</taxon>
        <taxon>ecological metagenomes</taxon>
    </lineage>
</organism>
<dbReference type="EMBL" id="CAFBRC010000153">
    <property type="protein sequence ID" value="CAB5078177.1"/>
    <property type="molecule type" value="Genomic_DNA"/>
</dbReference>
<protein>
    <submittedName>
        <fullName evidence="2">Unannotated protein</fullName>
    </submittedName>
</protein>
<evidence type="ECO:0000313" key="1">
    <source>
        <dbReference type="EMBL" id="CAB4707289.1"/>
    </source>
</evidence>
<accession>A0A6J7VQD8</accession>
<reference evidence="2" key="1">
    <citation type="submission" date="2020-05" db="EMBL/GenBank/DDBJ databases">
        <authorList>
            <person name="Chiriac C."/>
            <person name="Salcher M."/>
            <person name="Ghai R."/>
            <person name="Kavagutti S V."/>
        </authorList>
    </citation>
    <scope>NUCLEOTIDE SEQUENCE</scope>
</reference>
<name>A0A6J7VQD8_9ZZZZ</name>
<evidence type="ECO:0000313" key="2">
    <source>
        <dbReference type="EMBL" id="CAB5078177.1"/>
    </source>
</evidence>